<proteinExistence type="predicted"/>
<dbReference type="AlphaFoldDB" id="A0A8D8L632"/>
<dbReference type="EMBL" id="HBUE01344066">
    <property type="protein sequence ID" value="CAG6599759.1"/>
    <property type="molecule type" value="Transcribed_RNA"/>
</dbReference>
<feature type="compositionally biased region" description="Low complexity" evidence="1">
    <location>
        <begin position="87"/>
        <end position="101"/>
    </location>
</feature>
<protein>
    <submittedName>
        <fullName evidence="2">(northern house mosquito) hypothetical protein</fullName>
    </submittedName>
</protein>
<sequence>MAFYSLESGQSLSYLFIVDVVFNFPDYFPFFRIPSKRCQETLQRQRCRCPPPTWPTFRGPPLRSIRMRTHRSWKWFWTPTKPPPPGASGSTRSGRSSGCGTRCRKRPSSRFCCPRSSSRSKLRCCSKWAAARRYPRAGQPGPIRASF</sequence>
<organism evidence="2">
    <name type="scientific">Culex pipiens</name>
    <name type="common">House mosquito</name>
    <dbReference type="NCBI Taxonomy" id="7175"/>
    <lineage>
        <taxon>Eukaryota</taxon>
        <taxon>Metazoa</taxon>
        <taxon>Ecdysozoa</taxon>
        <taxon>Arthropoda</taxon>
        <taxon>Hexapoda</taxon>
        <taxon>Insecta</taxon>
        <taxon>Pterygota</taxon>
        <taxon>Neoptera</taxon>
        <taxon>Endopterygota</taxon>
        <taxon>Diptera</taxon>
        <taxon>Nematocera</taxon>
        <taxon>Culicoidea</taxon>
        <taxon>Culicidae</taxon>
        <taxon>Culicinae</taxon>
        <taxon>Culicini</taxon>
        <taxon>Culex</taxon>
        <taxon>Culex</taxon>
    </lineage>
</organism>
<dbReference type="EMBL" id="HBUE01344065">
    <property type="protein sequence ID" value="CAG6599757.1"/>
    <property type="molecule type" value="Transcribed_RNA"/>
</dbReference>
<dbReference type="EMBL" id="HBUE01237132">
    <property type="protein sequence ID" value="CAG6547556.1"/>
    <property type="molecule type" value="Transcribed_RNA"/>
</dbReference>
<feature type="region of interest" description="Disordered" evidence="1">
    <location>
        <begin position="78"/>
        <end position="117"/>
    </location>
</feature>
<evidence type="ECO:0000313" key="2">
    <source>
        <dbReference type="EMBL" id="CAG6599757.1"/>
    </source>
</evidence>
<evidence type="ECO:0000256" key="1">
    <source>
        <dbReference type="SAM" id="MobiDB-lite"/>
    </source>
</evidence>
<name>A0A8D8L632_CULPI</name>
<accession>A0A8D8L632</accession>
<reference evidence="2" key="1">
    <citation type="submission" date="2021-05" db="EMBL/GenBank/DDBJ databases">
        <authorList>
            <person name="Alioto T."/>
            <person name="Alioto T."/>
            <person name="Gomez Garrido J."/>
        </authorList>
    </citation>
    <scope>NUCLEOTIDE SEQUENCE</scope>
</reference>
<dbReference type="EMBL" id="HBUE01237131">
    <property type="protein sequence ID" value="CAG6547554.1"/>
    <property type="molecule type" value="Transcribed_RNA"/>
</dbReference>